<dbReference type="NCBIfam" id="TIGR04057">
    <property type="entry name" value="SusC_RagA_signa"/>
    <property type="match status" value="1"/>
</dbReference>
<comment type="subcellular location">
    <subcellularLocation>
        <location evidence="1 7">Cell outer membrane</location>
        <topology evidence="1 7">Multi-pass membrane protein</topology>
    </subcellularLocation>
</comment>
<evidence type="ECO:0000313" key="10">
    <source>
        <dbReference type="Proteomes" id="UP000199577"/>
    </source>
</evidence>
<evidence type="ECO:0000256" key="5">
    <source>
        <dbReference type="ARBA" id="ARBA00023136"/>
    </source>
</evidence>
<reference evidence="9 10" key="1">
    <citation type="submission" date="2016-10" db="EMBL/GenBank/DDBJ databases">
        <authorList>
            <person name="de Groot N.N."/>
        </authorList>
    </citation>
    <scope>NUCLEOTIDE SEQUENCE [LARGE SCALE GENOMIC DNA]</scope>
    <source>
        <strain evidence="9 10">DSM 22900</strain>
    </source>
</reference>
<keyword evidence="10" id="KW-1185">Reference proteome</keyword>
<dbReference type="InterPro" id="IPR023997">
    <property type="entry name" value="TonB-dep_OMP_SusC/RagA_CS"/>
</dbReference>
<dbReference type="Gene3D" id="2.170.130.10">
    <property type="entry name" value="TonB-dependent receptor, plug domain"/>
    <property type="match status" value="1"/>
</dbReference>
<dbReference type="InterPro" id="IPR037066">
    <property type="entry name" value="Plug_dom_sf"/>
</dbReference>
<protein>
    <submittedName>
        <fullName evidence="9">TonB-linked outer membrane protein, SusC/RagA family</fullName>
    </submittedName>
</protein>
<dbReference type="Gene3D" id="2.60.40.1120">
    <property type="entry name" value="Carboxypeptidase-like, regulatory domain"/>
    <property type="match status" value="1"/>
</dbReference>
<sequence length="1130" mass="125439">MELWFSGNRWRPFNKKLRYNPSLLRMKCTVLAIVFCMQTSMAAFSQKISLRVTDTPLETVLNMVKQQSGYHVLYNTELIKQAGNVHVTLKNTDLETAMRAILRTVPFIHEIQEGTIVIKPRSTNNQRPVANQPPKVSPLAAKQQELRGRVVDEQGEALPGVSVTVVGGTTAVQTNLSGVFSLPGVSPDATLQFSAVGYKQQEIRADRLPNPVIMQEDMTMLDDVVVMGYNTQSRRSITGSVASVKGEQIENMPVQSFDRAIQGRAAGVLVQNATGVPGGAVRINIRGIGSITAGTEPMYIVDGVQLNSDEPSGRTSTNAMAYINPNDIESIEILKDAAAAAIYGAQAANGVVLITTKKGQAGRTNFSVNYYEGVSRQTRNMDVLNSQEAITLRIEALMNNDPLMSRDVARAQALTDLGVRPDLTDEELAALPTYDWQGEAFKPGAVRNIEFSASGGSDRSTYYLSGAYNKHDGNVTNIDFERGTFRMRLNQEVTPRLSMEGGVNLSFITQNGNTGSQGNTTGSASPQYTASYMPPTVPIYNPDGSFNAYDGMPGTGFNPIQAATVDDNIVRQRALIGNFSASYKLLENLTFKSFYGIDYRFIRADYYRDPRTPNGAPWNGYLIDDNTENVNFSTNQTLNYRETFASNHTISALLGAEYRSDVREYESARANNFPTYQFRTNQSAAEPYAVTGSWSGNRRMGFFGQVNYDYKNKLFVSAVARYDGSSRFGVNNRFGFFPGISAGWDIAQEDFLKRTAWVDQIKLRAGYGVVGNDQINNVSSRGFYQGGTRYNEAAALRLQTLANPYLGWERNASANVGVDFGFIDNRLFGTVEVFHRTSQHLLLNRPLPQTSGFSNVDDNLGRVVNKGLELELNSVNVLAGDFTWRSNFNISFLHNEVKELYDGLSAIGNTIRVGHPLKIWYRPQFAGVNSANGRSMWYDKDGNITYLPTAEDNVPTKEGWQSDYFGGFSNTFSYKGFEFSALFHFDMGRYMANTMYQVWYNVMSNPGRNTLRELFEDRWTAPGQVTYVARPVAGGAERNSATRSYASSLFLQDASFIRLRDVTLAYRFQPALLQKINVSNARIYLTAVNLHTWTKWVGYDPEFAVDGRVENNQGIVPQTMSLTAGIQIGF</sequence>
<dbReference type="STRING" id="623281.SAMN05421747_11197"/>
<dbReference type="Proteomes" id="UP000199577">
    <property type="component" value="Unassembled WGS sequence"/>
</dbReference>
<evidence type="ECO:0000313" key="9">
    <source>
        <dbReference type="EMBL" id="SFC45367.1"/>
    </source>
</evidence>
<dbReference type="PROSITE" id="PS52016">
    <property type="entry name" value="TONB_DEPENDENT_REC_3"/>
    <property type="match status" value="1"/>
</dbReference>
<keyword evidence="6 7" id="KW-0998">Cell outer membrane</keyword>
<keyword evidence="5 7" id="KW-0472">Membrane</keyword>
<dbReference type="Pfam" id="PF13715">
    <property type="entry name" value="CarbopepD_reg_2"/>
    <property type="match status" value="1"/>
</dbReference>
<accession>A0A1I1J9V7</accession>
<organism evidence="9 10">
    <name type="scientific">Parapedobacter composti</name>
    <dbReference type="NCBI Taxonomy" id="623281"/>
    <lineage>
        <taxon>Bacteria</taxon>
        <taxon>Pseudomonadati</taxon>
        <taxon>Bacteroidota</taxon>
        <taxon>Sphingobacteriia</taxon>
        <taxon>Sphingobacteriales</taxon>
        <taxon>Sphingobacteriaceae</taxon>
        <taxon>Parapedobacter</taxon>
    </lineage>
</organism>
<comment type="similarity">
    <text evidence="7">Belongs to the TonB-dependent receptor family.</text>
</comment>
<dbReference type="EMBL" id="FOLL01000011">
    <property type="protein sequence ID" value="SFC45367.1"/>
    <property type="molecule type" value="Genomic_DNA"/>
</dbReference>
<dbReference type="InterPro" id="IPR012910">
    <property type="entry name" value="Plug_dom"/>
</dbReference>
<dbReference type="Gene3D" id="2.40.170.20">
    <property type="entry name" value="TonB-dependent receptor, beta-barrel domain"/>
    <property type="match status" value="1"/>
</dbReference>
<evidence type="ECO:0000256" key="6">
    <source>
        <dbReference type="ARBA" id="ARBA00023237"/>
    </source>
</evidence>
<evidence type="ECO:0000256" key="1">
    <source>
        <dbReference type="ARBA" id="ARBA00004571"/>
    </source>
</evidence>
<dbReference type="InterPro" id="IPR036942">
    <property type="entry name" value="Beta-barrel_TonB_sf"/>
</dbReference>
<evidence type="ECO:0000256" key="3">
    <source>
        <dbReference type="ARBA" id="ARBA00022452"/>
    </source>
</evidence>
<evidence type="ECO:0000256" key="2">
    <source>
        <dbReference type="ARBA" id="ARBA00022448"/>
    </source>
</evidence>
<dbReference type="InterPro" id="IPR023996">
    <property type="entry name" value="TonB-dep_OMP_SusC/RagA"/>
</dbReference>
<name>A0A1I1J9V7_9SPHI</name>
<evidence type="ECO:0000256" key="4">
    <source>
        <dbReference type="ARBA" id="ARBA00022692"/>
    </source>
</evidence>
<dbReference type="InterPro" id="IPR039426">
    <property type="entry name" value="TonB-dep_rcpt-like"/>
</dbReference>
<dbReference type="InterPro" id="IPR008969">
    <property type="entry name" value="CarboxyPept-like_regulatory"/>
</dbReference>
<evidence type="ECO:0000259" key="8">
    <source>
        <dbReference type="Pfam" id="PF07715"/>
    </source>
</evidence>
<evidence type="ECO:0000256" key="7">
    <source>
        <dbReference type="PROSITE-ProRule" id="PRU01360"/>
    </source>
</evidence>
<keyword evidence="2 7" id="KW-0813">Transport</keyword>
<dbReference type="AlphaFoldDB" id="A0A1I1J9V7"/>
<dbReference type="NCBIfam" id="TIGR04056">
    <property type="entry name" value="OMP_RagA_SusC"/>
    <property type="match status" value="1"/>
</dbReference>
<feature type="domain" description="TonB-dependent receptor plug" evidence="8">
    <location>
        <begin position="234"/>
        <end position="351"/>
    </location>
</feature>
<dbReference type="Pfam" id="PF07715">
    <property type="entry name" value="Plug"/>
    <property type="match status" value="1"/>
</dbReference>
<proteinExistence type="inferred from homology"/>
<dbReference type="SUPFAM" id="SSF49464">
    <property type="entry name" value="Carboxypeptidase regulatory domain-like"/>
    <property type="match status" value="1"/>
</dbReference>
<dbReference type="GO" id="GO:0009279">
    <property type="term" value="C:cell outer membrane"/>
    <property type="evidence" value="ECO:0007669"/>
    <property type="project" value="UniProtKB-SubCell"/>
</dbReference>
<keyword evidence="3 7" id="KW-1134">Transmembrane beta strand</keyword>
<gene>
    <name evidence="9" type="ORF">SAMN05421747_11197</name>
</gene>
<dbReference type="SUPFAM" id="SSF56935">
    <property type="entry name" value="Porins"/>
    <property type="match status" value="1"/>
</dbReference>
<keyword evidence="4 7" id="KW-0812">Transmembrane</keyword>